<sequence length="92" mass="9659">MLGRALAAVAERRSGGGIVRLDVLELADRPLADPAAGFRDIVDPCLGAPCCDGAPFWDRLHPVTAAHAHRVAAASTALGRCSDDRSLQGAWR</sequence>
<proteinExistence type="predicted"/>
<gene>
    <name evidence="1" type="ORF">U1T56_22430</name>
</gene>
<dbReference type="EMBL" id="JBBLZC010000038">
    <property type="protein sequence ID" value="MEK0085922.1"/>
    <property type="molecule type" value="Genomic_DNA"/>
</dbReference>
<evidence type="ECO:0000313" key="2">
    <source>
        <dbReference type="Proteomes" id="UP001375743"/>
    </source>
</evidence>
<dbReference type="Proteomes" id="UP001375743">
    <property type="component" value="Unassembled WGS sequence"/>
</dbReference>
<accession>A0ABU8Y158</accession>
<organism evidence="1 2">
    <name type="scientific">Benzoatithermus flavus</name>
    <dbReference type="NCBI Taxonomy" id="3108223"/>
    <lineage>
        <taxon>Bacteria</taxon>
        <taxon>Pseudomonadati</taxon>
        <taxon>Pseudomonadota</taxon>
        <taxon>Alphaproteobacteria</taxon>
        <taxon>Geminicoccales</taxon>
        <taxon>Geminicoccaceae</taxon>
        <taxon>Benzoatithermus</taxon>
    </lineage>
</organism>
<name>A0ABU8Y158_9PROT</name>
<protein>
    <submittedName>
        <fullName evidence="1">Uncharacterized protein</fullName>
    </submittedName>
</protein>
<reference evidence="1 2" key="1">
    <citation type="submission" date="2024-01" db="EMBL/GenBank/DDBJ databases">
        <title>Multi-omics insights into the function and evolution of sodium benzoate biodegradation pathways in Benzoatithermus flavus gen. nov., sp. nov. from hot spring.</title>
        <authorList>
            <person name="Hu C.-J."/>
            <person name="Li W.-J."/>
        </authorList>
    </citation>
    <scope>NUCLEOTIDE SEQUENCE [LARGE SCALE GENOMIC DNA]</scope>
    <source>
        <strain evidence="1 2">SYSU G07066</strain>
    </source>
</reference>
<evidence type="ECO:0000313" key="1">
    <source>
        <dbReference type="EMBL" id="MEK0085922.1"/>
    </source>
</evidence>
<keyword evidence="2" id="KW-1185">Reference proteome</keyword>
<dbReference type="RefSeq" id="WP_418161770.1">
    <property type="nucleotide sequence ID" value="NZ_JBBLZC010000038.1"/>
</dbReference>
<comment type="caution">
    <text evidence="1">The sequence shown here is derived from an EMBL/GenBank/DDBJ whole genome shotgun (WGS) entry which is preliminary data.</text>
</comment>